<sequence>MTTAQTKATRHKMMHDPRWKHKGKRSADASARKIARQLEKEKRRNAAVQTAKSVRAARKK</sequence>
<proteinExistence type="predicted"/>
<name>A0A1G2D7T6_9BACT</name>
<dbReference type="Proteomes" id="UP000178099">
    <property type="component" value="Unassembled WGS sequence"/>
</dbReference>
<protein>
    <submittedName>
        <fullName evidence="2">Uncharacterized protein</fullName>
    </submittedName>
</protein>
<evidence type="ECO:0000256" key="1">
    <source>
        <dbReference type="SAM" id="MobiDB-lite"/>
    </source>
</evidence>
<evidence type="ECO:0000313" key="2">
    <source>
        <dbReference type="EMBL" id="OGZ09532.1"/>
    </source>
</evidence>
<gene>
    <name evidence="2" type="ORF">A3D67_03795</name>
</gene>
<evidence type="ECO:0000313" key="3">
    <source>
        <dbReference type="Proteomes" id="UP000178099"/>
    </source>
</evidence>
<dbReference type="EMBL" id="MHLN01000050">
    <property type="protein sequence ID" value="OGZ09532.1"/>
    <property type="molecule type" value="Genomic_DNA"/>
</dbReference>
<accession>A0A1G2D7T6</accession>
<feature type="region of interest" description="Disordered" evidence="1">
    <location>
        <begin position="1"/>
        <end position="60"/>
    </location>
</feature>
<feature type="compositionally biased region" description="Basic residues" evidence="1">
    <location>
        <begin position="8"/>
        <end position="24"/>
    </location>
</feature>
<feature type="compositionally biased region" description="Basic and acidic residues" evidence="1">
    <location>
        <begin position="25"/>
        <end position="44"/>
    </location>
</feature>
<dbReference type="AlphaFoldDB" id="A0A1G2D7T6"/>
<comment type="caution">
    <text evidence="2">The sequence shown here is derived from an EMBL/GenBank/DDBJ whole genome shotgun (WGS) entry which is preliminary data.</text>
</comment>
<organism evidence="2 3">
    <name type="scientific">Candidatus Lloydbacteria bacterium RIFCSPHIGHO2_02_FULL_51_22</name>
    <dbReference type="NCBI Taxonomy" id="1798663"/>
    <lineage>
        <taxon>Bacteria</taxon>
        <taxon>Candidatus Lloydiibacteriota</taxon>
    </lineage>
</organism>
<reference evidence="2 3" key="1">
    <citation type="journal article" date="2016" name="Nat. Commun.">
        <title>Thousands of microbial genomes shed light on interconnected biogeochemical processes in an aquifer system.</title>
        <authorList>
            <person name="Anantharaman K."/>
            <person name="Brown C.T."/>
            <person name="Hug L.A."/>
            <person name="Sharon I."/>
            <person name="Castelle C.J."/>
            <person name="Probst A.J."/>
            <person name="Thomas B.C."/>
            <person name="Singh A."/>
            <person name="Wilkins M.J."/>
            <person name="Karaoz U."/>
            <person name="Brodie E.L."/>
            <person name="Williams K.H."/>
            <person name="Hubbard S.S."/>
            <person name="Banfield J.F."/>
        </authorList>
    </citation>
    <scope>NUCLEOTIDE SEQUENCE [LARGE SCALE GENOMIC DNA]</scope>
</reference>